<reference evidence="3 4" key="1">
    <citation type="submission" date="2023-04" db="EMBL/GenBank/DDBJ databases">
        <title>YMD61, complete Genome.</title>
        <authorList>
            <person name="Zhang J."/>
        </authorList>
    </citation>
    <scope>NUCLEOTIDE SEQUENCE [LARGE SCALE GENOMIC DNA]</scope>
    <source>
        <strain evidence="3 4">YMD61</strain>
    </source>
</reference>
<keyword evidence="2" id="KW-0812">Transmembrane</keyword>
<sequence>MNTYPAAAPRISGGLLSWPRRAEAWLDSHGRKAWIAAMVLGFIFFWPVGLALVVYMTVTNRWSKDMFGSSCRKSRRAAWSPDWNSRVQQSSGNTAFDAYKAETLRRLEEEQAAFEGFLNRLREAKDKQQFDAFMEERARSPRNDEASPPALNA</sequence>
<organism evidence="3 4">
    <name type="scientific">Fuscovulum ytuae</name>
    <dbReference type="NCBI Taxonomy" id="3042299"/>
    <lineage>
        <taxon>Bacteria</taxon>
        <taxon>Pseudomonadati</taxon>
        <taxon>Pseudomonadota</taxon>
        <taxon>Alphaproteobacteria</taxon>
        <taxon>Rhodobacterales</taxon>
        <taxon>Paracoccaceae</taxon>
        <taxon>Fuscovulum</taxon>
    </lineage>
</organism>
<evidence type="ECO:0000313" key="4">
    <source>
        <dbReference type="Proteomes" id="UP001230978"/>
    </source>
</evidence>
<dbReference type="EMBL" id="CP124535">
    <property type="protein sequence ID" value="WGV17134.1"/>
    <property type="molecule type" value="Genomic_DNA"/>
</dbReference>
<dbReference type="Proteomes" id="UP001230978">
    <property type="component" value="Chromosome"/>
</dbReference>
<dbReference type="RefSeq" id="WP_281468142.1">
    <property type="nucleotide sequence ID" value="NZ_CP124535.1"/>
</dbReference>
<feature type="region of interest" description="Disordered" evidence="1">
    <location>
        <begin position="132"/>
        <end position="153"/>
    </location>
</feature>
<dbReference type="Pfam" id="PF11014">
    <property type="entry name" value="DUF2852"/>
    <property type="match status" value="1"/>
</dbReference>
<keyword evidence="4" id="KW-1185">Reference proteome</keyword>
<keyword evidence="2" id="KW-0472">Membrane</keyword>
<dbReference type="InterPro" id="IPR021273">
    <property type="entry name" value="DUF2852"/>
</dbReference>
<evidence type="ECO:0000313" key="3">
    <source>
        <dbReference type="EMBL" id="WGV17134.1"/>
    </source>
</evidence>
<feature type="transmembrane region" description="Helical" evidence="2">
    <location>
        <begin position="33"/>
        <end position="58"/>
    </location>
</feature>
<protein>
    <submittedName>
        <fullName evidence="3">DUF2852 domain-containing protein</fullName>
    </submittedName>
</protein>
<keyword evidence="2" id="KW-1133">Transmembrane helix</keyword>
<evidence type="ECO:0000256" key="2">
    <source>
        <dbReference type="SAM" id="Phobius"/>
    </source>
</evidence>
<proteinExistence type="predicted"/>
<evidence type="ECO:0000256" key="1">
    <source>
        <dbReference type="SAM" id="MobiDB-lite"/>
    </source>
</evidence>
<accession>A0ABY8Q8X3</accession>
<gene>
    <name evidence="3" type="ORF">QF092_04830</name>
</gene>
<name>A0ABY8Q8X3_9RHOB</name>
<feature type="compositionally biased region" description="Basic and acidic residues" evidence="1">
    <location>
        <begin position="132"/>
        <end position="145"/>
    </location>
</feature>